<evidence type="ECO:0000313" key="9">
    <source>
        <dbReference type="Proteomes" id="UP000325440"/>
    </source>
</evidence>
<evidence type="ECO:0000256" key="5">
    <source>
        <dbReference type="ARBA" id="ARBA00023242"/>
    </source>
</evidence>
<dbReference type="Proteomes" id="UP000325440">
    <property type="component" value="Unassembled WGS sequence"/>
</dbReference>
<feature type="compositionally biased region" description="Polar residues" evidence="7">
    <location>
        <begin position="371"/>
        <end position="385"/>
    </location>
</feature>
<dbReference type="GO" id="GO:0016556">
    <property type="term" value="P:mRNA modification"/>
    <property type="evidence" value="ECO:0007669"/>
    <property type="project" value="InterPro"/>
</dbReference>
<dbReference type="EMBL" id="CABPRJ010000950">
    <property type="protein sequence ID" value="VVC31689.1"/>
    <property type="molecule type" value="Genomic_DNA"/>
</dbReference>
<gene>
    <name evidence="8" type="ORF">CINCED_3A015681</name>
</gene>
<dbReference type="AlphaFoldDB" id="A0A5E4MQN6"/>
<dbReference type="Pfam" id="PF17098">
    <property type="entry name" value="Wtap"/>
    <property type="match status" value="1"/>
</dbReference>
<evidence type="ECO:0000256" key="6">
    <source>
        <dbReference type="SAM" id="Coils"/>
    </source>
</evidence>
<evidence type="ECO:0000256" key="4">
    <source>
        <dbReference type="ARBA" id="ARBA00023187"/>
    </source>
</evidence>
<dbReference type="InterPro" id="IPR033757">
    <property type="entry name" value="WTAP"/>
</dbReference>
<protein>
    <submittedName>
        <fullName evidence="8">WTAP/Mum2 family</fullName>
    </submittedName>
</protein>
<feature type="compositionally biased region" description="Basic and acidic residues" evidence="7">
    <location>
        <begin position="280"/>
        <end position="290"/>
    </location>
</feature>
<feature type="region of interest" description="Disordered" evidence="7">
    <location>
        <begin position="280"/>
        <end position="385"/>
    </location>
</feature>
<dbReference type="GO" id="GO:0006397">
    <property type="term" value="P:mRNA processing"/>
    <property type="evidence" value="ECO:0007669"/>
    <property type="project" value="UniProtKB-KW"/>
</dbReference>
<name>A0A5E4MQN6_9HEMI</name>
<comment type="subcellular location">
    <subcellularLocation>
        <location evidence="1">Nucleus</location>
    </subcellularLocation>
</comment>
<dbReference type="PANTHER" id="PTHR15217">
    <property type="entry name" value="WILMS' TUMOR 1-ASSOCIATING PROTEIN"/>
    <property type="match status" value="1"/>
</dbReference>
<dbReference type="OrthoDB" id="3366661at2759"/>
<keyword evidence="6" id="KW-0175">Coiled coil</keyword>
<comment type="similarity">
    <text evidence="2">Belongs to the fl(2)d family.</text>
</comment>
<evidence type="ECO:0000256" key="7">
    <source>
        <dbReference type="SAM" id="MobiDB-lite"/>
    </source>
</evidence>
<keyword evidence="4" id="KW-0508">mRNA splicing</keyword>
<dbReference type="PANTHER" id="PTHR15217:SF0">
    <property type="entry name" value="PRE-MRNA-SPLICING REGULATOR WTAP"/>
    <property type="match status" value="1"/>
</dbReference>
<sequence length="385" mass="43895">MVDENRTGFEQMDIVDDDNILRLPRQRIIDMYKKAMSRVRVLEAKANEATICSKCNNRYDKREGKDQAFQELLLREKFLLRKLAIKEQELQDYATQLSAMQNSIQSKTLSSLSCPLQDPAVNLLIQRLRQDLSATKTKLDETQSELNAWKFTPDSNTGKRLMAKCRLLYQENEELGKVINSGRVAKLEAELALQKNFSEEVKKSQSEMDGFLQDLDEDVEGMQSVIYLLQNELQKYKTSIKSPSNTENKESIPKVVNGVKNDVITIETLPSISPIEIPTKLDKTKSDSKSSKHKKPKDSKNLNDSKSKKSKVKKAQSVSIEDTDQSNKNPKVYKIKNKSEVVKSEEKLKKSEKRSHSKYEVAQKKKKISEDQTPIATSNDLQNGS</sequence>
<feature type="compositionally biased region" description="Basic and acidic residues" evidence="7">
    <location>
        <begin position="337"/>
        <end position="349"/>
    </location>
</feature>
<keyword evidence="5" id="KW-0539">Nucleus</keyword>
<dbReference type="GO" id="GO:0008380">
    <property type="term" value="P:RNA splicing"/>
    <property type="evidence" value="ECO:0007669"/>
    <property type="project" value="UniProtKB-KW"/>
</dbReference>
<reference evidence="8 9" key="1">
    <citation type="submission" date="2019-08" db="EMBL/GenBank/DDBJ databases">
        <authorList>
            <person name="Alioto T."/>
            <person name="Alioto T."/>
            <person name="Gomez Garrido J."/>
        </authorList>
    </citation>
    <scope>NUCLEOTIDE SEQUENCE [LARGE SCALE GENOMIC DNA]</scope>
</reference>
<evidence type="ECO:0000256" key="3">
    <source>
        <dbReference type="ARBA" id="ARBA00022664"/>
    </source>
</evidence>
<dbReference type="GO" id="GO:0000381">
    <property type="term" value="P:regulation of alternative mRNA splicing, via spliceosome"/>
    <property type="evidence" value="ECO:0007669"/>
    <property type="project" value="InterPro"/>
</dbReference>
<accession>A0A5E4MQN6</accession>
<evidence type="ECO:0000256" key="2">
    <source>
        <dbReference type="ARBA" id="ARBA00010313"/>
    </source>
</evidence>
<dbReference type="GO" id="GO:0005634">
    <property type="term" value="C:nucleus"/>
    <property type="evidence" value="ECO:0007669"/>
    <property type="project" value="UniProtKB-SubCell"/>
</dbReference>
<evidence type="ECO:0000256" key="1">
    <source>
        <dbReference type="ARBA" id="ARBA00004123"/>
    </source>
</evidence>
<keyword evidence="9" id="KW-1185">Reference proteome</keyword>
<evidence type="ECO:0000313" key="8">
    <source>
        <dbReference type="EMBL" id="VVC31689.1"/>
    </source>
</evidence>
<feature type="compositionally biased region" description="Basic and acidic residues" evidence="7">
    <location>
        <begin position="298"/>
        <end position="307"/>
    </location>
</feature>
<organism evidence="8 9">
    <name type="scientific">Cinara cedri</name>
    <dbReference type="NCBI Taxonomy" id="506608"/>
    <lineage>
        <taxon>Eukaryota</taxon>
        <taxon>Metazoa</taxon>
        <taxon>Ecdysozoa</taxon>
        <taxon>Arthropoda</taxon>
        <taxon>Hexapoda</taxon>
        <taxon>Insecta</taxon>
        <taxon>Pterygota</taxon>
        <taxon>Neoptera</taxon>
        <taxon>Paraneoptera</taxon>
        <taxon>Hemiptera</taxon>
        <taxon>Sternorrhyncha</taxon>
        <taxon>Aphidomorpha</taxon>
        <taxon>Aphidoidea</taxon>
        <taxon>Aphididae</taxon>
        <taxon>Lachninae</taxon>
        <taxon>Cinara</taxon>
    </lineage>
</organism>
<keyword evidence="3" id="KW-0507">mRNA processing</keyword>
<feature type="coiled-coil region" evidence="6">
    <location>
        <begin position="83"/>
        <end position="145"/>
    </location>
</feature>
<proteinExistence type="inferred from homology"/>